<reference evidence="1" key="2">
    <citation type="journal article" date="2015" name="Data Brief">
        <title>Shoot transcriptome of the giant reed, Arundo donax.</title>
        <authorList>
            <person name="Barrero R.A."/>
            <person name="Guerrero F.D."/>
            <person name="Moolhuijzen P."/>
            <person name="Goolsby J.A."/>
            <person name="Tidwell J."/>
            <person name="Bellgard S.E."/>
            <person name="Bellgard M.I."/>
        </authorList>
    </citation>
    <scope>NUCLEOTIDE SEQUENCE</scope>
    <source>
        <tissue evidence="1">Shoot tissue taken approximately 20 cm above the soil surface</tissue>
    </source>
</reference>
<name>A0A0A8YBN8_ARUDO</name>
<evidence type="ECO:0000313" key="1">
    <source>
        <dbReference type="EMBL" id="JAD20887.1"/>
    </source>
</evidence>
<organism evidence="1">
    <name type="scientific">Arundo donax</name>
    <name type="common">Giant reed</name>
    <name type="synonym">Donax arundinaceus</name>
    <dbReference type="NCBI Taxonomy" id="35708"/>
    <lineage>
        <taxon>Eukaryota</taxon>
        <taxon>Viridiplantae</taxon>
        <taxon>Streptophyta</taxon>
        <taxon>Embryophyta</taxon>
        <taxon>Tracheophyta</taxon>
        <taxon>Spermatophyta</taxon>
        <taxon>Magnoliopsida</taxon>
        <taxon>Liliopsida</taxon>
        <taxon>Poales</taxon>
        <taxon>Poaceae</taxon>
        <taxon>PACMAD clade</taxon>
        <taxon>Arundinoideae</taxon>
        <taxon>Arundineae</taxon>
        <taxon>Arundo</taxon>
    </lineage>
</organism>
<reference evidence="1" key="1">
    <citation type="submission" date="2014-09" db="EMBL/GenBank/DDBJ databases">
        <authorList>
            <person name="Magalhaes I.L.F."/>
            <person name="Oliveira U."/>
            <person name="Santos F.R."/>
            <person name="Vidigal T.H.D.A."/>
            <person name="Brescovit A.D."/>
            <person name="Santos A.J."/>
        </authorList>
    </citation>
    <scope>NUCLEOTIDE SEQUENCE</scope>
    <source>
        <tissue evidence="1">Shoot tissue taken approximately 20 cm above the soil surface</tissue>
    </source>
</reference>
<dbReference type="AlphaFoldDB" id="A0A0A8YBN8"/>
<proteinExistence type="predicted"/>
<protein>
    <submittedName>
        <fullName evidence="1">Uncharacterized protein</fullName>
    </submittedName>
</protein>
<accession>A0A0A8YBN8</accession>
<sequence>MCGVVAISNSGMIRVSAVGAYQRRQ</sequence>
<dbReference type="EMBL" id="GBRH01277008">
    <property type="protein sequence ID" value="JAD20887.1"/>
    <property type="molecule type" value="Transcribed_RNA"/>
</dbReference>